<dbReference type="eggNOG" id="COG0286">
    <property type="taxonomic scope" value="Bacteria"/>
</dbReference>
<protein>
    <recommendedName>
        <fullName evidence="3">Restriction endonuclease subunit S</fullName>
    </recommendedName>
</protein>
<dbReference type="BioCyc" id="RHOM585394:G1H02-2136-MONOMER"/>
<dbReference type="EMBL" id="CP003040">
    <property type="protein sequence ID" value="AEN97249.1"/>
    <property type="molecule type" value="Genomic_DNA"/>
</dbReference>
<keyword evidence="2" id="KW-1185">Reference proteome</keyword>
<evidence type="ECO:0008006" key="3">
    <source>
        <dbReference type="Google" id="ProtNLM"/>
    </source>
</evidence>
<dbReference type="Proteomes" id="UP000008178">
    <property type="component" value="Chromosome"/>
</dbReference>
<dbReference type="KEGG" id="rho:RHOM_10700"/>
<dbReference type="STRING" id="585394.RHOM_10700"/>
<dbReference type="HOGENOM" id="CLU_1276809_0_0_9"/>
<dbReference type="AlphaFoldDB" id="G2T3W2"/>
<name>G2T3W2_ROSHA</name>
<reference evidence="1 2" key="1">
    <citation type="journal article" date="2015" name="Genome Announc.">
        <title>Complete genome sequence of the human gut symbiont Roseburia hominis.</title>
        <authorList>
            <person name="Travis A.J."/>
            <person name="Kelly D."/>
            <person name="Flint H.J."/>
            <person name="Aminov R.I."/>
        </authorList>
    </citation>
    <scope>NUCLEOTIDE SEQUENCE [LARGE SCALE GENOMIC DNA]</scope>
    <source>
        <strain evidence="2">DSM 16839 / JCM 17582 / NCIMB 14029 / A2-183</strain>
    </source>
</reference>
<accession>G2T3W2</accession>
<evidence type="ECO:0000313" key="2">
    <source>
        <dbReference type="Proteomes" id="UP000008178"/>
    </source>
</evidence>
<organism evidence="1 2">
    <name type="scientific">Roseburia hominis (strain DSM 16839 / JCM 17582 / NCIMB 14029 / A2-183)</name>
    <dbReference type="NCBI Taxonomy" id="585394"/>
    <lineage>
        <taxon>Bacteria</taxon>
        <taxon>Bacillati</taxon>
        <taxon>Bacillota</taxon>
        <taxon>Clostridia</taxon>
        <taxon>Lachnospirales</taxon>
        <taxon>Lachnospiraceae</taxon>
        <taxon>Roseburia</taxon>
    </lineage>
</organism>
<gene>
    <name evidence="1" type="ordered locus">RHOM_10700</name>
</gene>
<evidence type="ECO:0000313" key="1">
    <source>
        <dbReference type="EMBL" id="AEN97249.1"/>
    </source>
</evidence>
<proteinExistence type="predicted"/>
<sequence>MGANKQPYRNVAVPMQGTSTGNAKELVGYFWKHFGETDWVAVSNGGGYCRWQGLNDSVVKWGKEGEYIKSQKGSALRNVKYFGDTQMLFSDTGTAGLNVRVLLDNQIFIASGPGIRVVEGNEYAHLAFLNSRIAAYYVRMMSPKLTIAGGYIGQIPVNDNIYSSVVLEKEARLCVELKRKMLSTRPNNIEYESTYIQNISGNLLNDACLRRKCYTY</sequence>